<keyword evidence="3" id="KW-1185">Reference proteome</keyword>
<dbReference type="Proteomes" id="UP001595685">
    <property type="component" value="Unassembled WGS sequence"/>
</dbReference>
<gene>
    <name evidence="2" type="ORF">ACFOLH_08340</name>
</gene>
<dbReference type="Pfam" id="PF13312">
    <property type="entry name" value="DUF4081"/>
    <property type="match status" value="1"/>
</dbReference>
<dbReference type="GO" id="GO:0016746">
    <property type="term" value="F:acyltransferase activity"/>
    <property type="evidence" value="ECO:0007669"/>
    <property type="project" value="UniProtKB-KW"/>
</dbReference>
<dbReference type="PROSITE" id="PS51186">
    <property type="entry name" value="GNAT"/>
    <property type="match status" value="1"/>
</dbReference>
<keyword evidence="2" id="KW-0012">Acyltransferase</keyword>
<sequence>MLRPSVRVLGAKDLEEAVAVCAQDPVTHAFVSSRLVGGLLGESGHAEVWGFYEGSDLVSLCWVGANLVPVEAGGEAADAFAARARRSTRRSSSLFGPREDVLRLWAGIEPAWGPAREVRGNQPLMVCDTPVVAPDPRVRRTRPAELDTLFPASVAMFTEEIGYSPVGVDGGAGYRAGVAEMVGLGRSFVRIDPGPDGRPEVVFKAELGAVTGAVAQVQGVWVAPHRRGEGLAGPAVAAVVEAVHRDLGARSSLYVNDFNTRAVHVYEQVGFMRHGAFATVLL</sequence>
<evidence type="ECO:0000259" key="1">
    <source>
        <dbReference type="PROSITE" id="PS51186"/>
    </source>
</evidence>
<evidence type="ECO:0000313" key="3">
    <source>
        <dbReference type="Proteomes" id="UP001595685"/>
    </source>
</evidence>
<dbReference type="EC" id="2.3.1.-" evidence="2"/>
<keyword evidence="2" id="KW-0808">Transferase</keyword>
<proteinExistence type="predicted"/>
<organism evidence="2 3">
    <name type="scientific">Aquipuribacter hungaricus</name>
    <dbReference type="NCBI Taxonomy" id="545624"/>
    <lineage>
        <taxon>Bacteria</taxon>
        <taxon>Bacillati</taxon>
        <taxon>Actinomycetota</taxon>
        <taxon>Actinomycetes</taxon>
        <taxon>Micrococcales</taxon>
        <taxon>Intrasporangiaceae</taxon>
        <taxon>Aquipuribacter</taxon>
    </lineage>
</organism>
<accession>A0ABV7WIJ0</accession>
<reference evidence="3" key="1">
    <citation type="journal article" date="2019" name="Int. J. Syst. Evol. Microbiol.">
        <title>The Global Catalogue of Microorganisms (GCM) 10K type strain sequencing project: providing services to taxonomists for standard genome sequencing and annotation.</title>
        <authorList>
            <consortium name="The Broad Institute Genomics Platform"/>
            <consortium name="The Broad Institute Genome Sequencing Center for Infectious Disease"/>
            <person name="Wu L."/>
            <person name="Ma J."/>
        </authorList>
    </citation>
    <scope>NUCLEOTIDE SEQUENCE [LARGE SCALE GENOMIC DNA]</scope>
    <source>
        <strain evidence="3">NCAIM B.02333</strain>
    </source>
</reference>
<dbReference type="Gene3D" id="3.40.630.30">
    <property type="match status" value="1"/>
</dbReference>
<dbReference type="EMBL" id="JBHRWW010000004">
    <property type="protein sequence ID" value="MFC3688348.1"/>
    <property type="molecule type" value="Genomic_DNA"/>
</dbReference>
<feature type="domain" description="N-acetyltransferase" evidence="1">
    <location>
        <begin position="136"/>
        <end position="282"/>
    </location>
</feature>
<comment type="caution">
    <text evidence="2">The sequence shown here is derived from an EMBL/GenBank/DDBJ whole genome shotgun (WGS) entry which is preliminary data.</text>
</comment>
<dbReference type="InterPro" id="IPR025289">
    <property type="entry name" value="DUF4081"/>
</dbReference>
<name>A0ABV7WIJ0_9MICO</name>
<dbReference type="RefSeq" id="WP_340291517.1">
    <property type="nucleotide sequence ID" value="NZ_JBBEOI010000042.1"/>
</dbReference>
<protein>
    <submittedName>
        <fullName evidence="2">GNAT family N-acetyltransferase</fullName>
        <ecNumber evidence="2">2.3.1.-</ecNumber>
    </submittedName>
</protein>
<dbReference type="Pfam" id="PF00583">
    <property type="entry name" value="Acetyltransf_1"/>
    <property type="match status" value="1"/>
</dbReference>
<dbReference type="InterPro" id="IPR016794">
    <property type="entry name" value="UCP21603_acetyltransf"/>
</dbReference>
<evidence type="ECO:0000313" key="2">
    <source>
        <dbReference type="EMBL" id="MFC3688348.1"/>
    </source>
</evidence>
<dbReference type="PIRSF" id="PIRSF021603">
    <property type="entry name" value="UCP21603_acetyltransf"/>
    <property type="match status" value="1"/>
</dbReference>
<dbReference type="InterPro" id="IPR000182">
    <property type="entry name" value="GNAT_dom"/>
</dbReference>
<dbReference type="SUPFAM" id="SSF55729">
    <property type="entry name" value="Acyl-CoA N-acyltransferases (Nat)"/>
    <property type="match status" value="1"/>
</dbReference>
<dbReference type="InterPro" id="IPR016181">
    <property type="entry name" value="Acyl_CoA_acyltransferase"/>
</dbReference>